<protein>
    <submittedName>
        <fullName evidence="1">Uncharacterized protein</fullName>
    </submittedName>
</protein>
<comment type="caution">
    <text evidence="1">The sequence shown here is derived from an EMBL/GenBank/DDBJ whole genome shotgun (WGS) entry which is preliminary data.</text>
</comment>
<keyword evidence="2" id="KW-1185">Reference proteome</keyword>
<gene>
    <name evidence="1" type="primary">Necator_chrIII.g9586</name>
    <name evidence="1" type="ORF">RB195_008821</name>
</gene>
<dbReference type="Proteomes" id="UP001303046">
    <property type="component" value="Unassembled WGS sequence"/>
</dbReference>
<name>A0ABR1CS92_NECAM</name>
<proteinExistence type="predicted"/>
<accession>A0ABR1CS92</accession>
<evidence type="ECO:0000313" key="1">
    <source>
        <dbReference type="EMBL" id="KAK6740598.1"/>
    </source>
</evidence>
<evidence type="ECO:0000313" key="2">
    <source>
        <dbReference type="Proteomes" id="UP001303046"/>
    </source>
</evidence>
<sequence>MDAICADFFRQIERVRQSYIEDRHDSKKMSGSVFVKSSRGSGHVVQRQNLESRIPLRLHVTSTTDRFGFYFYRGLRAAYTILTILYKEAEDFFSVSA</sequence>
<reference evidence="1 2" key="1">
    <citation type="submission" date="2023-08" db="EMBL/GenBank/DDBJ databases">
        <title>A Necator americanus chromosomal reference genome.</title>
        <authorList>
            <person name="Ilik V."/>
            <person name="Petrzelkova K.J."/>
            <person name="Pardy F."/>
            <person name="Fuh T."/>
            <person name="Niatou-Singa F.S."/>
            <person name="Gouil Q."/>
            <person name="Baker L."/>
            <person name="Ritchie M.E."/>
            <person name="Jex A.R."/>
            <person name="Gazzola D."/>
            <person name="Li H."/>
            <person name="Toshio Fujiwara R."/>
            <person name="Zhan B."/>
            <person name="Aroian R.V."/>
            <person name="Pafco B."/>
            <person name="Schwarz E.M."/>
        </authorList>
    </citation>
    <scope>NUCLEOTIDE SEQUENCE [LARGE SCALE GENOMIC DNA]</scope>
    <source>
        <strain evidence="1 2">Aroian</strain>
        <tissue evidence="1">Whole animal</tissue>
    </source>
</reference>
<organism evidence="1 2">
    <name type="scientific">Necator americanus</name>
    <name type="common">Human hookworm</name>
    <dbReference type="NCBI Taxonomy" id="51031"/>
    <lineage>
        <taxon>Eukaryota</taxon>
        <taxon>Metazoa</taxon>
        <taxon>Ecdysozoa</taxon>
        <taxon>Nematoda</taxon>
        <taxon>Chromadorea</taxon>
        <taxon>Rhabditida</taxon>
        <taxon>Rhabditina</taxon>
        <taxon>Rhabditomorpha</taxon>
        <taxon>Strongyloidea</taxon>
        <taxon>Ancylostomatidae</taxon>
        <taxon>Bunostominae</taxon>
        <taxon>Necator</taxon>
    </lineage>
</organism>
<dbReference type="EMBL" id="JAVFWL010000003">
    <property type="protein sequence ID" value="KAK6740598.1"/>
    <property type="molecule type" value="Genomic_DNA"/>
</dbReference>